<evidence type="ECO:0000256" key="2">
    <source>
        <dbReference type="ARBA" id="ARBA00022614"/>
    </source>
</evidence>
<keyword evidence="4" id="KW-0732">Signal</keyword>
<evidence type="ECO:0000256" key="4">
    <source>
        <dbReference type="ARBA" id="ARBA00022729"/>
    </source>
</evidence>
<dbReference type="Gene3D" id="3.80.10.10">
    <property type="entry name" value="Ribonuclease Inhibitor"/>
    <property type="match status" value="1"/>
</dbReference>
<dbReference type="SUPFAM" id="SSF52058">
    <property type="entry name" value="L domain-like"/>
    <property type="match status" value="1"/>
</dbReference>
<dbReference type="Proteomes" id="UP001177003">
    <property type="component" value="Chromosome 6"/>
</dbReference>
<evidence type="ECO:0000256" key="3">
    <source>
        <dbReference type="ARBA" id="ARBA00022692"/>
    </source>
</evidence>
<dbReference type="InterPro" id="IPR001611">
    <property type="entry name" value="Leu-rich_rpt"/>
</dbReference>
<evidence type="ECO:0000256" key="8">
    <source>
        <dbReference type="ARBA" id="ARBA00023180"/>
    </source>
</evidence>
<sequence>MLDGIPKYFGSLCSLETLFFDNNSVVVTFPDFLNNLSGCTSLSLQSLFAETNQLTGSLPDEIQKFTSLLDVSLSENLLKGTISKKLWELPKLQNLDLSGNSLQGFPSSDYMSNLSDIEFIRLSSCNLGPRFPKWIQNLKNLTSLDIANTGISDTIPLEFWDTWPSWLTFLNLSSKNISGKVPDLS</sequence>
<keyword evidence="7" id="KW-0472">Membrane</keyword>
<accession>A0AA36ECC2</accession>
<dbReference type="PANTHER" id="PTHR48063:SF103">
    <property type="entry name" value="LEUCINE-RICH RECEPTOR-LIKE KINASE FAMILY PROTEIN"/>
    <property type="match status" value="1"/>
</dbReference>
<dbReference type="Pfam" id="PF00560">
    <property type="entry name" value="LRR_1"/>
    <property type="match status" value="3"/>
</dbReference>
<evidence type="ECO:0008006" key="11">
    <source>
        <dbReference type="Google" id="ProtNLM"/>
    </source>
</evidence>
<keyword evidence="2" id="KW-0433">Leucine-rich repeat</keyword>
<dbReference type="PANTHER" id="PTHR48063">
    <property type="entry name" value="LRR RECEPTOR-LIKE KINASE"/>
    <property type="match status" value="1"/>
</dbReference>
<keyword evidence="5" id="KW-0677">Repeat</keyword>
<evidence type="ECO:0000256" key="6">
    <source>
        <dbReference type="ARBA" id="ARBA00022989"/>
    </source>
</evidence>
<comment type="subcellular location">
    <subcellularLocation>
        <location evidence="1">Membrane</location>
        <topology evidence="1">Single-pass type I membrane protein</topology>
    </subcellularLocation>
</comment>
<gene>
    <name evidence="9" type="ORF">LSALG_LOCUS29489</name>
</gene>
<name>A0AA36ECC2_LACSI</name>
<keyword evidence="6" id="KW-1133">Transmembrane helix</keyword>
<organism evidence="9 10">
    <name type="scientific">Lactuca saligna</name>
    <name type="common">Willowleaf lettuce</name>
    <dbReference type="NCBI Taxonomy" id="75948"/>
    <lineage>
        <taxon>Eukaryota</taxon>
        <taxon>Viridiplantae</taxon>
        <taxon>Streptophyta</taxon>
        <taxon>Embryophyta</taxon>
        <taxon>Tracheophyta</taxon>
        <taxon>Spermatophyta</taxon>
        <taxon>Magnoliopsida</taxon>
        <taxon>eudicotyledons</taxon>
        <taxon>Gunneridae</taxon>
        <taxon>Pentapetalae</taxon>
        <taxon>asterids</taxon>
        <taxon>campanulids</taxon>
        <taxon>Asterales</taxon>
        <taxon>Asteraceae</taxon>
        <taxon>Cichorioideae</taxon>
        <taxon>Cichorieae</taxon>
        <taxon>Lactucinae</taxon>
        <taxon>Lactuca</taxon>
    </lineage>
</organism>
<dbReference type="AlphaFoldDB" id="A0AA36ECC2"/>
<proteinExistence type="predicted"/>
<evidence type="ECO:0000313" key="10">
    <source>
        <dbReference type="Proteomes" id="UP001177003"/>
    </source>
</evidence>
<evidence type="ECO:0000313" key="9">
    <source>
        <dbReference type="EMBL" id="CAI9290292.1"/>
    </source>
</evidence>
<dbReference type="EMBL" id="OX465082">
    <property type="protein sequence ID" value="CAI9290292.1"/>
    <property type="molecule type" value="Genomic_DNA"/>
</dbReference>
<reference evidence="9" key="1">
    <citation type="submission" date="2023-04" db="EMBL/GenBank/DDBJ databases">
        <authorList>
            <person name="Vijverberg K."/>
            <person name="Xiong W."/>
            <person name="Schranz E."/>
        </authorList>
    </citation>
    <scope>NUCLEOTIDE SEQUENCE</scope>
</reference>
<evidence type="ECO:0000256" key="7">
    <source>
        <dbReference type="ARBA" id="ARBA00023136"/>
    </source>
</evidence>
<dbReference type="PROSITE" id="PS51450">
    <property type="entry name" value="LRR"/>
    <property type="match status" value="1"/>
</dbReference>
<evidence type="ECO:0000256" key="1">
    <source>
        <dbReference type="ARBA" id="ARBA00004479"/>
    </source>
</evidence>
<dbReference type="GO" id="GO:0016020">
    <property type="term" value="C:membrane"/>
    <property type="evidence" value="ECO:0007669"/>
    <property type="project" value="UniProtKB-SubCell"/>
</dbReference>
<dbReference type="InterPro" id="IPR046956">
    <property type="entry name" value="RLP23-like"/>
</dbReference>
<keyword evidence="3" id="KW-0812">Transmembrane</keyword>
<keyword evidence="10" id="KW-1185">Reference proteome</keyword>
<protein>
    <recommendedName>
        <fullName evidence="11">Non-specific serine/threonine protein kinase</fullName>
    </recommendedName>
</protein>
<keyword evidence="8" id="KW-0325">Glycoprotein</keyword>
<dbReference type="FunFam" id="3.80.10.10:FF:000041">
    <property type="entry name" value="LRR receptor-like serine/threonine-protein kinase ERECTA"/>
    <property type="match status" value="1"/>
</dbReference>
<evidence type="ECO:0000256" key="5">
    <source>
        <dbReference type="ARBA" id="ARBA00022737"/>
    </source>
</evidence>
<dbReference type="InterPro" id="IPR032675">
    <property type="entry name" value="LRR_dom_sf"/>
</dbReference>